<evidence type="ECO:0000313" key="8">
    <source>
        <dbReference type="Proteomes" id="UP000580250"/>
    </source>
</evidence>
<evidence type="ECO:0000256" key="4">
    <source>
        <dbReference type="ARBA" id="ARBA00023136"/>
    </source>
</evidence>
<evidence type="ECO:0000256" key="2">
    <source>
        <dbReference type="ARBA" id="ARBA00022676"/>
    </source>
</evidence>
<name>A0A6V7UYL3_MELEN</name>
<dbReference type="PANTHER" id="PTHR46671:SF7">
    <property type="entry name" value="CORE-2_I-BRANCHING ENZYME"/>
    <property type="match status" value="1"/>
</dbReference>
<comment type="caution">
    <text evidence="7">The sequence shown here is derived from an EMBL/GenBank/DDBJ whole genome shotgun (WGS) entry which is preliminary data.</text>
</comment>
<dbReference type="AlphaFoldDB" id="A0A6V7UYL3"/>
<keyword evidence="3" id="KW-0808">Transferase</keyword>
<dbReference type="GO" id="GO:0016757">
    <property type="term" value="F:glycosyltransferase activity"/>
    <property type="evidence" value="ECO:0007669"/>
    <property type="project" value="UniProtKB-KW"/>
</dbReference>
<gene>
    <name evidence="7" type="ORF">MENT_LOCUS19049</name>
</gene>
<dbReference type="PANTHER" id="PTHR46671">
    <property type="entry name" value="PROTEIN CBG11221"/>
    <property type="match status" value="1"/>
</dbReference>
<dbReference type="OrthoDB" id="2019572at2759"/>
<protein>
    <submittedName>
        <fullName evidence="7">Uncharacterized protein</fullName>
    </submittedName>
</protein>
<feature type="transmembrane region" description="Helical" evidence="6">
    <location>
        <begin position="7"/>
        <end position="26"/>
    </location>
</feature>
<accession>A0A6V7UYL3</accession>
<sequence length="293" mass="34615">MKTFLHCFLIAFLITASIVAIIYMIFPTSPIQVLLPQIVKTETKKENESKNNLKNGDLEKINEKIWNSIKNEIGHDKERIDCKRIIEGDESYVKLEAKSRLTYKDPENLLMDCKSIKERNYFLEKPLSTEEGKYPLAYARIVYESYRFLEAEFATNYQPQNWYCFAVDSQLEDEHFFQRIKALAKCFPNVIVPTKRYPVDSNGVHMGTAFMSCLEELSKKKYKWEYVFTLQNDDVQIKTNEEIIQILKWLGGANDVEYGLDQKELIQDLYKKFNWTFKDLKLFRDGWNLENNI</sequence>
<evidence type="ECO:0000256" key="6">
    <source>
        <dbReference type="SAM" id="Phobius"/>
    </source>
</evidence>
<dbReference type="InterPro" id="IPR003406">
    <property type="entry name" value="Glyco_trans_14"/>
</dbReference>
<organism evidence="7 8">
    <name type="scientific">Meloidogyne enterolobii</name>
    <name type="common">Root-knot nematode worm</name>
    <name type="synonym">Meloidogyne mayaguensis</name>
    <dbReference type="NCBI Taxonomy" id="390850"/>
    <lineage>
        <taxon>Eukaryota</taxon>
        <taxon>Metazoa</taxon>
        <taxon>Ecdysozoa</taxon>
        <taxon>Nematoda</taxon>
        <taxon>Chromadorea</taxon>
        <taxon>Rhabditida</taxon>
        <taxon>Tylenchina</taxon>
        <taxon>Tylenchomorpha</taxon>
        <taxon>Tylenchoidea</taxon>
        <taxon>Meloidogynidae</taxon>
        <taxon>Meloidogyninae</taxon>
        <taxon>Meloidogyne</taxon>
    </lineage>
</organism>
<keyword evidence="6" id="KW-0812">Transmembrane</keyword>
<dbReference type="EMBL" id="CAJEWN010000131">
    <property type="protein sequence ID" value="CAD2167742.1"/>
    <property type="molecule type" value="Genomic_DNA"/>
</dbReference>
<evidence type="ECO:0000313" key="7">
    <source>
        <dbReference type="EMBL" id="CAD2167742.1"/>
    </source>
</evidence>
<dbReference type="Proteomes" id="UP000580250">
    <property type="component" value="Unassembled WGS sequence"/>
</dbReference>
<dbReference type="Pfam" id="PF02485">
    <property type="entry name" value="Branch"/>
    <property type="match status" value="1"/>
</dbReference>
<keyword evidence="6" id="KW-1133">Transmembrane helix</keyword>
<evidence type="ECO:0000256" key="5">
    <source>
        <dbReference type="ARBA" id="ARBA00023180"/>
    </source>
</evidence>
<dbReference type="GO" id="GO:0016020">
    <property type="term" value="C:membrane"/>
    <property type="evidence" value="ECO:0007669"/>
    <property type="project" value="UniProtKB-SubCell"/>
</dbReference>
<keyword evidence="2" id="KW-0328">Glycosyltransferase</keyword>
<keyword evidence="5" id="KW-0325">Glycoprotein</keyword>
<evidence type="ECO:0000256" key="1">
    <source>
        <dbReference type="ARBA" id="ARBA00004606"/>
    </source>
</evidence>
<evidence type="ECO:0000256" key="3">
    <source>
        <dbReference type="ARBA" id="ARBA00022679"/>
    </source>
</evidence>
<proteinExistence type="predicted"/>
<comment type="subcellular location">
    <subcellularLocation>
        <location evidence="1">Membrane</location>
        <topology evidence="1">Single-pass type II membrane protein</topology>
    </subcellularLocation>
</comment>
<reference evidence="7 8" key="1">
    <citation type="submission" date="2020-08" db="EMBL/GenBank/DDBJ databases">
        <authorList>
            <person name="Koutsovoulos G."/>
            <person name="Danchin GJ E."/>
        </authorList>
    </citation>
    <scope>NUCLEOTIDE SEQUENCE [LARGE SCALE GENOMIC DNA]</scope>
</reference>
<keyword evidence="4 6" id="KW-0472">Membrane</keyword>